<evidence type="ECO:0008006" key="3">
    <source>
        <dbReference type="Google" id="ProtNLM"/>
    </source>
</evidence>
<reference evidence="1" key="1">
    <citation type="submission" date="2021-01" db="EMBL/GenBank/DDBJ databases">
        <title>Phytophthora aleatoria, a newly-described species from Pinus radiata is distinct from Phytophthora cactorum isolates based on comparative genomics.</title>
        <authorList>
            <person name="Mcdougal R."/>
            <person name="Panda P."/>
            <person name="Williams N."/>
            <person name="Studholme D.J."/>
        </authorList>
    </citation>
    <scope>NUCLEOTIDE SEQUENCE</scope>
    <source>
        <strain evidence="1">NZFS 4037</strain>
    </source>
</reference>
<dbReference type="EMBL" id="JAENGY010001292">
    <property type="protein sequence ID" value="KAG6950509.1"/>
    <property type="molecule type" value="Genomic_DNA"/>
</dbReference>
<comment type="caution">
    <text evidence="1">The sequence shown here is derived from an EMBL/GenBank/DDBJ whole genome shotgun (WGS) entry which is preliminary data.</text>
</comment>
<dbReference type="PANTHER" id="PTHR40866">
    <property type="entry name" value="BED-TYPE DOMAIN-CONTAINING PROTEIN"/>
    <property type="match status" value="1"/>
</dbReference>
<proteinExistence type="predicted"/>
<keyword evidence="2" id="KW-1185">Reference proteome</keyword>
<organism evidence="1 2">
    <name type="scientific">Phytophthora aleatoria</name>
    <dbReference type="NCBI Taxonomy" id="2496075"/>
    <lineage>
        <taxon>Eukaryota</taxon>
        <taxon>Sar</taxon>
        <taxon>Stramenopiles</taxon>
        <taxon>Oomycota</taxon>
        <taxon>Peronosporomycetes</taxon>
        <taxon>Peronosporales</taxon>
        <taxon>Peronosporaceae</taxon>
        <taxon>Phytophthora</taxon>
    </lineage>
</organism>
<evidence type="ECO:0000313" key="1">
    <source>
        <dbReference type="EMBL" id="KAG6950509.1"/>
    </source>
</evidence>
<dbReference type="Proteomes" id="UP000709295">
    <property type="component" value="Unassembled WGS sequence"/>
</dbReference>
<dbReference type="PANTHER" id="PTHR40866:SF1">
    <property type="entry name" value="BED-TYPE DOMAIN-CONTAINING PROTEIN"/>
    <property type="match status" value="1"/>
</dbReference>
<protein>
    <recommendedName>
        <fullName evidence="3">HAT C-terminal dimerisation domain-containing protein</fullName>
    </recommendedName>
</protein>
<name>A0A8J5ME52_9STRA</name>
<accession>A0A8J5ME52</accession>
<gene>
    <name evidence="1" type="ORF">JG688_00014119</name>
</gene>
<dbReference type="AlphaFoldDB" id="A0A8J5ME52"/>
<sequence>MVSRLFELKAHLYLDDDVIADLVPRGVGVKKLKTLLEELKKIQAADFSLTFRCHRVRPSVRVSGGEASEREAARDEPSGAWGLLKRARCDGQTDHYQLVAVVAPMSNVAERLFSVARSTIRLDRHSLQPIMLESILFLKLNRSYWGVETVHECLEHDWDDEDEDATAN</sequence>
<evidence type="ECO:0000313" key="2">
    <source>
        <dbReference type="Proteomes" id="UP000709295"/>
    </source>
</evidence>